<feature type="domain" description="Flagellar hook-associated protein 2 N-terminal" evidence="6">
    <location>
        <begin position="11"/>
        <end position="110"/>
    </location>
</feature>
<feature type="domain" description="Flagellar hook-associated protein 2 C-terminal" evidence="7">
    <location>
        <begin position="229"/>
        <end position="455"/>
    </location>
</feature>
<dbReference type="Proteomes" id="UP000014461">
    <property type="component" value="Unassembled WGS sequence"/>
</dbReference>
<dbReference type="InterPro" id="IPR010809">
    <property type="entry name" value="FliD_C"/>
</dbReference>
<dbReference type="EMBL" id="BARX01000019">
    <property type="protein sequence ID" value="GAD02697.1"/>
    <property type="molecule type" value="Genomic_DNA"/>
</dbReference>
<dbReference type="OrthoDB" id="9810816at2"/>
<comment type="subunit">
    <text evidence="2 5">Homopentamer.</text>
</comment>
<evidence type="ECO:0000256" key="2">
    <source>
        <dbReference type="ARBA" id="ARBA00011255"/>
    </source>
</evidence>
<sequence length="465" mass="49503">MTGITAAGIGSGLDLEALIEVSINAERAGKDARFEKTKTTLEVTLSAVGSIKSTLSEFRKILEKAQNQDTFFPRTATTNESEGNESFSVDLATSATNGNYAIEVQELAKGSSLTSIDATANGGTPLYTSEDDVVATTDGQLTFSTASGESMVLDVAAGTTLKQLREQINDHEDNFGVSANLIDTGSEIRLSMTSDETGDGNTLLVTNTGANAELDNFTNAGGKMDVTDASSARITIDGIEATSSTNTFENVISGVSINVNKVTSSAVALDIQPSEEESVANVRAFIDAYNNVIKEIDKHTKATGVSEGDDNSNRKELSGDPMFRTLRYSLGGLSTNGYDDAAPGMRTLYGIGIEMDEDGLLTLDETEFKKAINSNLDGVGELFAMDGGVADSFLSTVKSYEQSGGVLATREDSVKSQKKDLERQMLDFEERMASYESTLRSKYTAFDVTMGSLNSQMQYVLGQLG</sequence>
<dbReference type="InterPro" id="IPR040026">
    <property type="entry name" value="FliD"/>
</dbReference>
<dbReference type="GO" id="GO:0071973">
    <property type="term" value="P:bacterial-type flagellum-dependent cell motility"/>
    <property type="evidence" value="ECO:0007669"/>
    <property type="project" value="TreeGrafter"/>
</dbReference>
<dbReference type="Pfam" id="PF07195">
    <property type="entry name" value="FliD_C"/>
    <property type="match status" value="1"/>
</dbReference>
<dbReference type="Pfam" id="PF07196">
    <property type="entry name" value="Flagellin_IN"/>
    <property type="match status" value="1"/>
</dbReference>
<evidence type="ECO:0000256" key="3">
    <source>
        <dbReference type="ARBA" id="ARBA00023054"/>
    </source>
</evidence>
<dbReference type="InterPro" id="IPR010810">
    <property type="entry name" value="Flagellin_hook_IN_motif"/>
</dbReference>
<comment type="similarity">
    <text evidence="1 5">Belongs to the FliD family.</text>
</comment>
<dbReference type="PANTHER" id="PTHR30288">
    <property type="entry name" value="FLAGELLAR CAP/ASSEMBLY PROTEIN FLID"/>
    <property type="match status" value="1"/>
</dbReference>
<dbReference type="RefSeq" id="WP_016402464.1">
    <property type="nucleotide sequence ID" value="NZ_BARX01000019.1"/>
</dbReference>
<accession>R9PMT4</accession>
<organism evidence="8 9">
    <name type="scientific">Agarivorans albus MKT 106</name>
    <dbReference type="NCBI Taxonomy" id="1331007"/>
    <lineage>
        <taxon>Bacteria</taxon>
        <taxon>Pseudomonadati</taxon>
        <taxon>Pseudomonadota</taxon>
        <taxon>Gammaproteobacteria</taxon>
        <taxon>Alteromonadales</taxon>
        <taxon>Alteromonadaceae</taxon>
        <taxon>Agarivorans</taxon>
    </lineage>
</organism>
<protein>
    <recommendedName>
        <fullName evidence="5">Flagellar hook-associated protein 2</fullName>
        <shortName evidence="5">HAP2</shortName>
    </recommendedName>
    <alternativeName>
        <fullName evidence="5">Flagellar cap protein</fullName>
    </alternativeName>
</protein>
<evidence type="ECO:0000313" key="8">
    <source>
        <dbReference type="EMBL" id="GAD02697.1"/>
    </source>
</evidence>
<gene>
    <name evidence="8" type="ORF">AALB_2777</name>
</gene>
<feature type="coiled-coil region" evidence="5">
    <location>
        <begin position="411"/>
        <end position="438"/>
    </location>
</feature>
<keyword evidence="9" id="KW-1185">Reference proteome</keyword>
<comment type="function">
    <text evidence="5">Required for morphogenesis and for the elongation of the flagellar filament by facilitating polymerization of the flagellin monomers at the tip of growing filament. Forms a capping structure, which prevents flagellin subunits (transported through the central channel of the flagellum) from leaking out without polymerization at the distal end.</text>
</comment>
<evidence type="ECO:0000313" key="9">
    <source>
        <dbReference type="Proteomes" id="UP000014461"/>
    </source>
</evidence>
<proteinExistence type="inferred from homology"/>
<evidence type="ECO:0000256" key="5">
    <source>
        <dbReference type="RuleBase" id="RU362066"/>
    </source>
</evidence>
<dbReference type="GO" id="GO:0009421">
    <property type="term" value="C:bacterial-type flagellum filament cap"/>
    <property type="evidence" value="ECO:0007669"/>
    <property type="project" value="InterPro"/>
</dbReference>
<keyword evidence="4 5" id="KW-0975">Bacterial flagellum</keyword>
<dbReference type="GO" id="GO:0005576">
    <property type="term" value="C:extracellular region"/>
    <property type="evidence" value="ECO:0007669"/>
    <property type="project" value="UniProtKB-SubCell"/>
</dbReference>
<keyword evidence="3 5" id="KW-0175">Coiled coil</keyword>
<dbReference type="GO" id="GO:0009424">
    <property type="term" value="C:bacterial-type flagellum hook"/>
    <property type="evidence" value="ECO:0007669"/>
    <property type="project" value="UniProtKB-UniRule"/>
</dbReference>
<evidence type="ECO:0000259" key="6">
    <source>
        <dbReference type="Pfam" id="PF02465"/>
    </source>
</evidence>
<dbReference type="Pfam" id="PF02465">
    <property type="entry name" value="FliD_N"/>
    <property type="match status" value="1"/>
</dbReference>
<dbReference type="PANTHER" id="PTHR30288:SF0">
    <property type="entry name" value="FLAGELLAR HOOK-ASSOCIATED PROTEIN 2"/>
    <property type="match status" value="1"/>
</dbReference>
<evidence type="ECO:0000256" key="4">
    <source>
        <dbReference type="ARBA" id="ARBA00023143"/>
    </source>
</evidence>
<dbReference type="GO" id="GO:0007155">
    <property type="term" value="P:cell adhesion"/>
    <property type="evidence" value="ECO:0007669"/>
    <property type="project" value="InterPro"/>
</dbReference>
<keyword evidence="5" id="KW-0964">Secreted</keyword>
<reference evidence="8" key="1">
    <citation type="journal article" date="2013" name="Genome Announc.">
        <title>Draft Genome Sequence of Agarivorans albus Strain MKT 106T, an Agarolytic Marine Bacterium.</title>
        <authorList>
            <person name="Yasuike M."/>
            <person name="Nakamura Y."/>
            <person name="Kai W."/>
            <person name="Fujiwara A."/>
            <person name="Fukui Y."/>
            <person name="Satomi M."/>
            <person name="Sano M."/>
        </authorList>
    </citation>
    <scope>NUCLEOTIDE SEQUENCE [LARGE SCALE GENOMIC DNA]</scope>
</reference>
<evidence type="ECO:0000256" key="1">
    <source>
        <dbReference type="ARBA" id="ARBA00009764"/>
    </source>
</evidence>
<evidence type="ECO:0000259" key="7">
    <source>
        <dbReference type="Pfam" id="PF07195"/>
    </source>
</evidence>
<dbReference type="InterPro" id="IPR003481">
    <property type="entry name" value="FliD_N"/>
</dbReference>
<comment type="subcellular location">
    <subcellularLocation>
        <location evidence="5">Secreted</location>
    </subcellularLocation>
    <subcellularLocation>
        <location evidence="5">Bacterial flagellum</location>
    </subcellularLocation>
</comment>
<comment type="caution">
    <text evidence="8">The sequence shown here is derived from an EMBL/GenBank/DDBJ whole genome shotgun (WGS) entry which is preliminary data.</text>
</comment>
<dbReference type="STRING" id="1331007.AALB_2777"/>
<dbReference type="AlphaFoldDB" id="R9PMT4"/>
<name>R9PMT4_AGAAL</name>